<dbReference type="Proteomes" id="UP001153069">
    <property type="component" value="Unassembled WGS sequence"/>
</dbReference>
<evidence type="ECO:0000313" key="1">
    <source>
        <dbReference type="EMBL" id="CAB9510010.1"/>
    </source>
</evidence>
<proteinExistence type="predicted"/>
<evidence type="ECO:0000313" key="2">
    <source>
        <dbReference type="Proteomes" id="UP001153069"/>
    </source>
</evidence>
<organism evidence="1 2">
    <name type="scientific">Seminavis robusta</name>
    <dbReference type="NCBI Taxonomy" id="568900"/>
    <lineage>
        <taxon>Eukaryota</taxon>
        <taxon>Sar</taxon>
        <taxon>Stramenopiles</taxon>
        <taxon>Ochrophyta</taxon>
        <taxon>Bacillariophyta</taxon>
        <taxon>Bacillariophyceae</taxon>
        <taxon>Bacillariophycidae</taxon>
        <taxon>Naviculales</taxon>
        <taxon>Naviculaceae</taxon>
        <taxon>Seminavis</taxon>
    </lineage>
</organism>
<dbReference type="EMBL" id="CAICTM010000413">
    <property type="protein sequence ID" value="CAB9510010.1"/>
    <property type="molecule type" value="Genomic_DNA"/>
</dbReference>
<gene>
    <name evidence="1" type="ORF">SEMRO_414_G138390.1</name>
</gene>
<comment type="caution">
    <text evidence="1">The sequence shown here is derived from an EMBL/GenBank/DDBJ whole genome shotgun (WGS) entry which is preliminary data.</text>
</comment>
<reference evidence="1" key="1">
    <citation type="submission" date="2020-06" db="EMBL/GenBank/DDBJ databases">
        <authorList>
            <consortium name="Plant Systems Biology data submission"/>
        </authorList>
    </citation>
    <scope>NUCLEOTIDE SEQUENCE</scope>
    <source>
        <strain evidence="1">D6</strain>
    </source>
</reference>
<sequence>MCMEWVNNEECKKDFLPIRIGCTEGPAWVAEGDFTESADQFGAFFISLIKLTNRPGMKPYEESVPPLYQQFCFKPVVARIGKGYAEASYTEKTASEWLHLCRPVIEGVSNKWPPTEKVQMMMNEGTIG</sequence>
<name>A0A9N8HF40_9STRA</name>
<dbReference type="AlphaFoldDB" id="A0A9N8HF40"/>
<protein>
    <submittedName>
        <fullName evidence="1">Uncharacterized protein</fullName>
    </submittedName>
</protein>
<keyword evidence="2" id="KW-1185">Reference proteome</keyword>
<accession>A0A9N8HF40</accession>